<dbReference type="Gene3D" id="6.10.280.230">
    <property type="match status" value="1"/>
</dbReference>
<protein>
    <submittedName>
        <fullName evidence="1">Putative peroxin 20</fullName>
    </submittedName>
</protein>
<organism evidence="1 2">
    <name type="scientific">Golovinomyces cichoracearum</name>
    <dbReference type="NCBI Taxonomy" id="62708"/>
    <lineage>
        <taxon>Eukaryota</taxon>
        <taxon>Fungi</taxon>
        <taxon>Dikarya</taxon>
        <taxon>Ascomycota</taxon>
        <taxon>Pezizomycotina</taxon>
        <taxon>Leotiomycetes</taxon>
        <taxon>Erysiphales</taxon>
        <taxon>Erysiphaceae</taxon>
        <taxon>Golovinomyces</taxon>
    </lineage>
</organism>
<dbReference type="AlphaFoldDB" id="A0A420HEG0"/>
<dbReference type="OrthoDB" id="7771656at2759"/>
<evidence type="ECO:0000313" key="2">
    <source>
        <dbReference type="Proteomes" id="UP000285405"/>
    </source>
</evidence>
<dbReference type="Proteomes" id="UP000285405">
    <property type="component" value="Unassembled WGS sequence"/>
</dbReference>
<dbReference type="EMBL" id="MCBR01020086">
    <property type="protein sequence ID" value="RKF55808.1"/>
    <property type="molecule type" value="Genomic_DNA"/>
</dbReference>
<name>A0A420HEG0_9PEZI</name>
<gene>
    <name evidence="1" type="ORF">GcC1_200034</name>
</gene>
<sequence>MADGMCGPSNPLQNLQKQSSIDRTLQQDRYISRQLFSNGFRLSQGPGSEVVEAEFKEFQNASVPIDHALPSFEISKNISDLQHSQNSNWVSDFMNLNFSTSSSTSTHQITLPPEYPPVQQEAFNYGHTIKRQQIQKSNMAHLSNMHEVNNMSIFDTSNPFPLTNEIGDKIKHHSNQLLESQAFFEEKYDQEAFARAFKQVAELEKNEVQDTHQEPASLEQESLSKNRFVDSSPILDDVHLTQAPIGADAIEYENFYEEHDSSSLSRTASKLLKSVDDDQSLKFQNSQFLELMRQFRDKNATIKDNKIVSEKLEAHDRK</sequence>
<evidence type="ECO:0000313" key="1">
    <source>
        <dbReference type="EMBL" id="RKF55808.1"/>
    </source>
</evidence>
<comment type="caution">
    <text evidence="1">The sequence shown here is derived from an EMBL/GenBank/DDBJ whole genome shotgun (WGS) entry which is preliminary data.</text>
</comment>
<proteinExistence type="predicted"/>
<accession>A0A420HEG0</accession>
<reference evidence="1 2" key="1">
    <citation type="journal article" date="2018" name="BMC Genomics">
        <title>Comparative genome analyses reveal sequence features reflecting distinct modes of host-adaptation between dicot and monocot powdery mildew.</title>
        <authorList>
            <person name="Wu Y."/>
            <person name="Ma X."/>
            <person name="Pan Z."/>
            <person name="Kale S.D."/>
            <person name="Song Y."/>
            <person name="King H."/>
            <person name="Zhang Q."/>
            <person name="Presley C."/>
            <person name="Deng X."/>
            <person name="Wei C.I."/>
            <person name="Xiao S."/>
        </authorList>
    </citation>
    <scope>NUCLEOTIDE SEQUENCE [LARGE SCALE GENOMIC DNA]</scope>
    <source>
        <strain evidence="1">UCSC1</strain>
    </source>
</reference>